<feature type="signal peptide" evidence="2">
    <location>
        <begin position="1"/>
        <end position="16"/>
    </location>
</feature>
<dbReference type="Pfam" id="PF04199">
    <property type="entry name" value="Cyclase"/>
    <property type="match status" value="1"/>
</dbReference>
<proteinExistence type="inferred from homology"/>
<name>A0A7I8VVB5_9ANNE</name>
<dbReference type="OrthoDB" id="7108654at2759"/>
<dbReference type="GO" id="GO:0004061">
    <property type="term" value="F:arylformamidase activity"/>
    <property type="evidence" value="ECO:0007669"/>
    <property type="project" value="InterPro"/>
</dbReference>
<organism evidence="3 4">
    <name type="scientific">Dimorphilus gyrociliatus</name>
    <dbReference type="NCBI Taxonomy" id="2664684"/>
    <lineage>
        <taxon>Eukaryota</taxon>
        <taxon>Metazoa</taxon>
        <taxon>Spiralia</taxon>
        <taxon>Lophotrochozoa</taxon>
        <taxon>Annelida</taxon>
        <taxon>Polychaeta</taxon>
        <taxon>Polychaeta incertae sedis</taxon>
        <taxon>Dinophilidae</taxon>
        <taxon>Dimorphilus</taxon>
    </lineage>
</organism>
<sequence>MRGLLLLILMTLVILSDTTTKKKKTVKQTPKQSKKSNIDRVWNDKIVDLTHPFNYHTPLFSEKSAFYEKKKVADLKGEESSNAYKYWAVETHFVIYNSAGTHIESPRRLNSNGLSVKDLTFDRLILPAVVIDIEAECRRNRNYRLTETYIAEWEKKHGIIPKGGLVLIKTGWSNYWKNSEKYYGTKDKNIMKLSWPGMDAEAAAWLVHNRKIYGVGIDAPSVDRGQSSVLLALRQLYDNNVYTLKNLADMSNIPTRGATVQIMPMLIDGAASSPTRVFASWSGDGSHKSGRSIPFLTRSGVEKTGSNIRKLLLYVSLACYAYHFLLL</sequence>
<keyword evidence="4" id="KW-1185">Reference proteome</keyword>
<gene>
    <name evidence="3" type="ORF">DGYR_LOCUS8309</name>
</gene>
<evidence type="ECO:0000313" key="4">
    <source>
        <dbReference type="Proteomes" id="UP000549394"/>
    </source>
</evidence>
<dbReference type="PANTHER" id="PTHR31118:SF12">
    <property type="entry name" value="CYCLASE-LIKE PROTEIN 2"/>
    <property type="match status" value="1"/>
</dbReference>
<protein>
    <submittedName>
        <fullName evidence="3">DgyrCDS8756</fullName>
    </submittedName>
</protein>
<feature type="chain" id="PRO_5029681474" evidence="2">
    <location>
        <begin position="17"/>
        <end position="327"/>
    </location>
</feature>
<accession>A0A7I8VVB5</accession>
<comment type="caution">
    <text evidence="3">The sequence shown here is derived from an EMBL/GenBank/DDBJ whole genome shotgun (WGS) entry which is preliminary data.</text>
</comment>
<dbReference type="Proteomes" id="UP000549394">
    <property type="component" value="Unassembled WGS sequence"/>
</dbReference>
<dbReference type="Gene3D" id="3.50.30.50">
    <property type="entry name" value="Putative cyclase"/>
    <property type="match status" value="1"/>
</dbReference>
<dbReference type="EMBL" id="CAJFCJ010000012">
    <property type="protein sequence ID" value="CAD5120182.1"/>
    <property type="molecule type" value="Genomic_DNA"/>
</dbReference>
<dbReference type="SUPFAM" id="SSF102198">
    <property type="entry name" value="Putative cyclase"/>
    <property type="match status" value="1"/>
</dbReference>
<dbReference type="GO" id="GO:0019441">
    <property type="term" value="P:L-tryptophan catabolic process to kynurenine"/>
    <property type="evidence" value="ECO:0007669"/>
    <property type="project" value="InterPro"/>
</dbReference>
<evidence type="ECO:0000256" key="2">
    <source>
        <dbReference type="SAM" id="SignalP"/>
    </source>
</evidence>
<evidence type="ECO:0000313" key="3">
    <source>
        <dbReference type="EMBL" id="CAD5120182.1"/>
    </source>
</evidence>
<reference evidence="3 4" key="1">
    <citation type="submission" date="2020-08" db="EMBL/GenBank/DDBJ databases">
        <authorList>
            <person name="Hejnol A."/>
        </authorList>
    </citation>
    <scope>NUCLEOTIDE SEQUENCE [LARGE SCALE GENOMIC DNA]</scope>
</reference>
<dbReference type="PANTHER" id="PTHR31118">
    <property type="entry name" value="CYCLASE-LIKE PROTEIN 2"/>
    <property type="match status" value="1"/>
</dbReference>
<keyword evidence="2" id="KW-0732">Signal</keyword>
<dbReference type="AlphaFoldDB" id="A0A7I8VVB5"/>
<evidence type="ECO:0000256" key="1">
    <source>
        <dbReference type="ARBA" id="ARBA00007865"/>
    </source>
</evidence>
<comment type="similarity">
    <text evidence="1">Belongs to the Cyclase 1 superfamily.</text>
</comment>
<dbReference type="InterPro" id="IPR037175">
    <property type="entry name" value="KFase_sf"/>
</dbReference>
<dbReference type="InterPro" id="IPR007325">
    <property type="entry name" value="KFase/CYL"/>
</dbReference>